<name>A0AAV7K2M0_9METZ</name>
<dbReference type="SMART" id="SM01025">
    <property type="entry name" value="BEN"/>
    <property type="match status" value="1"/>
</dbReference>
<sequence>MKRHREEYSKSSQAHFLPITLADKDNYEISLFPDVKDTYRLNLHWNCSNTDVPSISINPQSGGNVKKNITLKTYKHSDSNILTTRKLLDDLQPCHSIPHTITSNSTTEEHILAKEEISSESLDENPEISNEYQEQLDSPLHHDRIHEIDSPIVHSDPLLLERDLSSLKNRITNIEMRMLSMHSMVSDVYEWVQSQKTPIVIESIHNATENSTTETPVLNGESSLLRIPNTYTPTTQVINSSSSSSSSLPASYSFFNQQTPFSDPHLSYKPLLNQLPTEYEVLELKRRSNTRRNFAAKLALRIFSEEGLMSNNSSGKCPEGTIGKLDSTKMMLIKSLVFQHWPLQETDGISQEDFWKQECMRAIDEKGRYLRFQKKSVYKRMLWKKRSGAATNIEHSNLSNLRIMPAGLFSGSSDLLDVIHTPNTSGSVNTYSVTLDNHVS</sequence>
<evidence type="ECO:0000259" key="1">
    <source>
        <dbReference type="PROSITE" id="PS51457"/>
    </source>
</evidence>
<dbReference type="AlphaFoldDB" id="A0AAV7K2M0"/>
<dbReference type="InterPro" id="IPR033583">
    <property type="entry name" value="BEND3"/>
</dbReference>
<accession>A0AAV7K2M0</accession>
<dbReference type="InterPro" id="IPR018379">
    <property type="entry name" value="BEN_domain"/>
</dbReference>
<keyword evidence="3" id="KW-1185">Reference proteome</keyword>
<comment type="caution">
    <text evidence="2">The sequence shown here is derived from an EMBL/GenBank/DDBJ whole genome shotgun (WGS) entry which is preliminary data.</text>
</comment>
<proteinExistence type="predicted"/>
<gene>
    <name evidence="2" type="ORF">LOD99_1991</name>
</gene>
<dbReference type="Proteomes" id="UP001165289">
    <property type="component" value="Unassembled WGS sequence"/>
</dbReference>
<dbReference type="PANTHER" id="PTHR28665">
    <property type="entry name" value="BEN DOMAIN-CONTAINING PROTEIN 3"/>
    <property type="match status" value="1"/>
</dbReference>
<protein>
    <recommendedName>
        <fullName evidence="1">BEN domain-containing protein</fullName>
    </recommendedName>
</protein>
<feature type="domain" description="BEN" evidence="1">
    <location>
        <begin position="268"/>
        <end position="374"/>
    </location>
</feature>
<reference evidence="2 3" key="1">
    <citation type="journal article" date="2023" name="BMC Biol.">
        <title>The compact genome of the sponge Oopsacas minuta (Hexactinellida) is lacking key metazoan core genes.</title>
        <authorList>
            <person name="Santini S."/>
            <person name="Schenkelaars Q."/>
            <person name="Jourda C."/>
            <person name="Duchesne M."/>
            <person name="Belahbib H."/>
            <person name="Rocher C."/>
            <person name="Selva M."/>
            <person name="Riesgo A."/>
            <person name="Vervoort M."/>
            <person name="Leys S.P."/>
            <person name="Kodjabachian L."/>
            <person name="Le Bivic A."/>
            <person name="Borchiellini C."/>
            <person name="Claverie J.M."/>
            <person name="Renard E."/>
        </authorList>
    </citation>
    <scope>NUCLEOTIDE SEQUENCE [LARGE SCALE GENOMIC DNA]</scope>
    <source>
        <strain evidence="2">SPO-2</strain>
    </source>
</reference>
<evidence type="ECO:0000313" key="2">
    <source>
        <dbReference type="EMBL" id="KAI6655492.1"/>
    </source>
</evidence>
<dbReference type="PROSITE" id="PS51457">
    <property type="entry name" value="BEN"/>
    <property type="match status" value="1"/>
</dbReference>
<dbReference type="PANTHER" id="PTHR28665:SF1">
    <property type="entry name" value="BEN DOMAIN-CONTAINING PROTEIN 3"/>
    <property type="match status" value="1"/>
</dbReference>
<evidence type="ECO:0000313" key="3">
    <source>
        <dbReference type="Proteomes" id="UP001165289"/>
    </source>
</evidence>
<dbReference type="EMBL" id="JAKMXF010000188">
    <property type="protein sequence ID" value="KAI6655492.1"/>
    <property type="molecule type" value="Genomic_DNA"/>
</dbReference>
<dbReference type="GO" id="GO:0000183">
    <property type="term" value="P:rDNA heterochromatin formation"/>
    <property type="evidence" value="ECO:0007669"/>
    <property type="project" value="InterPro"/>
</dbReference>
<dbReference type="GO" id="GO:0000792">
    <property type="term" value="C:heterochromatin"/>
    <property type="evidence" value="ECO:0007669"/>
    <property type="project" value="InterPro"/>
</dbReference>
<organism evidence="2 3">
    <name type="scientific">Oopsacas minuta</name>
    <dbReference type="NCBI Taxonomy" id="111878"/>
    <lineage>
        <taxon>Eukaryota</taxon>
        <taxon>Metazoa</taxon>
        <taxon>Porifera</taxon>
        <taxon>Hexactinellida</taxon>
        <taxon>Hexasterophora</taxon>
        <taxon>Lyssacinosida</taxon>
        <taxon>Leucopsacidae</taxon>
        <taxon>Oopsacas</taxon>
    </lineage>
</organism>
<dbReference type="GO" id="GO:0003677">
    <property type="term" value="F:DNA binding"/>
    <property type="evidence" value="ECO:0007669"/>
    <property type="project" value="InterPro"/>
</dbReference>